<dbReference type="RefSeq" id="WP_213042550.1">
    <property type="nucleotide sequence ID" value="NZ_CAJNBJ010000016.1"/>
</dbReference>
<evidence type="ECO:0000313" key="2">
    <source>
        <dbReference type="Proteomes" id="UP000675880"/>
    </source>
</evidence>
<comment type="caution">
    <text evidence="1">The sequence shown here is derived from an EMBL/GenBank/DDBJ whole genome shotgun (WGS) entry which is preliminary data.</text>
</comment>
<proteinExistence type="predicted"/>
<dbReference type="SUPFAM" id="SSF48371">
    <property type="entry name" value="ARM repeat"/>
    <property type="match status" value="1"/>
</dbReference>
<dbReference type="EMBL" id="CAJNBJ010000016">
    <property type="protein sequence ID" value="CAE6755526.1"/>
    <property type="molecule type" value="Genomic_DNA"/>
</dbReference>
<organism evidence="1 2">
    <name type="scientific">Nitrospira defluvii</name>
    <dbReference type="NCBI Taxonomy" id="330214"/>
    <lineage>
        <taxon>Bacteria</taxon>
        <taxon>Pseudomonadati</taxon>
        <taxon>Nitrospirota</taxon>
        <taxon>Nitrospiria</taxon>
        <taxon>Nitrospirales</taxon>
        <taxon>Nitrospiraceae</taxon>
        <taxon>Nitrospira</taxon>
    </lineage>
</organism>
<dbReference type="Proteomes" id="UP000675880">
    <property type="component" value="Unassembled WGS sequence"/>
</dbReference>
<evidence type="ECO:0000313" key="1">
    <source>
        <dbReference type="EMBL" id="CAE6755526.1"/>
    </source>
</evidence>
<accession>A0ABM8RJ42</accession>
<reference evidence="1 2" key="1">
    <citation type="submission" date="2021-02" db="EMBL/GenBank/DDBJ databases">
        <authorList>
            <person name="Han P."/>
        </authorList>
    </citation>
    <scope>NUCLEOTIDE SEQUENCE [LARGE SCALE GENOMIC DNA]</scope>
    <source>
        <strain evidence="1">Candidatus Nitrospira sp. ZN2</strain>
    </source>
</reference>
<sequence length="379" mass="43079">MAEPLKNRFDPEVPRTIARMISAVYPRFDEKAFVRSALDGYEALELMPRGRKIAHELRRFMPDDYEHAIEILLNSLDQHQGRTAVQGMGGFLFLPHVFFVAEYGLDHFEASMRAQYVLTQRFTAEFSIRRYLERHQAATLARLAEWTTDPSEDVRRLVSEGTRPRLPWAPRLRAFQADPRPVLALLERLKDDPSLYVRRSVANNLNDIGKDHPALLVETAQRWLVDATEERRWIIRHALRSAVKRGESGALEVLGFGHVPRVAVEKVRIIPQRPAIGSSVTITCEIANRATVAQPVLVDLRVHYVKANGRTTPKVFKLKAVELPARAAVRLAKRLSLSQLTTRTHYPGLHRVELLVNGRPHSLGTFHLIAASRRRSTSA</sequence>
<dbReference type="InterPro" id="IPR016024">
    <property type="entry name" value="ARM-type_fold"/>
</dbReference>
<gene>
    <name evidence="1" type="ORF">NSPZN2_30384</name>
</gene>
<keyword evidence="2" id="KW-1185">Reference proteome</keyword>
<name>A0ABM8RJ42_9BACT</name>
<protein>
    <submittedName>
        <fullName evidence="1">DNA alkylation repair protein</fullName>
    </submittedName>
</protein>
<dbReference type="Gene3D" id="1.25.40.290">
    <property type="entry name" value="ARM repeat domains"/>
    <property type="match status" value="1"/>
</dbReference>